<protein>
    <submittedName>
        <fullName evidence="1">Uncharacterized protein</fullName>
    </submittedName>
</protein>
<dbReference type="Proteomes" id="UP001151309">
    <property type="component" value="Unassembled WGS sequence"/>
</dbReference>
<dbReference type="EMBL" id="JAPZLT010000015">
    <property type="protein sequence ID" value="MCZ7912138.1"/>
    <property type="molecule type" value="Genomic_DNA"/>
</dbReference>
<dbReference type="AlphaFoldDB" id="A0A9X3KI56"/>
<reference evidence="1" key="1">
    <citation type="submission" date="2022-12" db="EMBL/GenBank/DDBJ databases">
        <title>Draft genome sequences of 22 rhizogenic Agrobacterium biovar 1 strains, the causative agent of hairy root disease.</title>
        <authorList>
            <person name="Kim N."/>
            <person name="Vargas P."/>
            <person name="Rediers H."/>
        </authorList>
    </citation>
    <scope>NUCLEOTIDE SEQUENCE</scope>
    <source>
        <strain evidence="1">ST07.17.026</strain>
    </source>
</reference>
<evidence type="ECO:0000313" key="2">
    <source>
        <dbReference type="Proteomes" id="UP001151309"/>
    </source>
</evidence>
<gene>
    <name evidence="1" type="ORF">O9X94_22675</name>
</gene>
<dbReference type="RefSeq" id="WP_269832691.1">
    <property type="nucleotide sequence ID" value="NZ_JAPZLT010000015.1"/>
</dbReference>
<name>A0A9X3KI56_9HYPH</name>
<sequence>MKPTDRNRSASHRSNISSSAQAALSEIFNAAADGVAFAPARIAQALGDTHLQALSQLVQRIESGEITEEDLQVLWQAHHASDRFYLTAPIADLLLQISRCLPGR</sequence>
<accession>A0A9X3KI56</accession>
<keyword evidence="2" id="KW-1185">Reference proteome</keyword>
<organism evidence="1 2">
    <name type="scientific">Agrobacterium leguminum</name>
    <dbReference type="NCBI Taxonomy" id="2792015"/>
    <lineage>
        <taxon>Bacteria</taxon>
        <taxon>Pseudomonadati</taxon>
        <taxon>Pseudomonadota</taxon>
        <taxon>Alphaproteobacteria</taxon>
        <taxon>Hyphomicrobiales</taxon>
        <taxon>Rhizobiaceae</taxon>
        <taxon>Rhizobium/Agrobacterium group</taxon>
        <taxon>Agrobacterium</taxon>
    </lineage>
</organism>
<evidence type="ECO:0000313" key="1">
    <source>
        <dbReference type="EMBL" id="MCZ7912138.1"/>
    </source>
</evidence>
<comment type="caution">
    <text evidence="1">The sequence shown here is derived from an EMBL/GenBank/DDBJ whole genome shotgun (WGS) entry which is preliminary data.</text>
</comment>
<proteinExistence type="predicted"/>